<keyword evidence="11" id="KW-0460">Magnesium</keyword>
<keyword evidence="18" id="KW-0862">Zinc</keyword>
<dbReference type="InterPro" id="IPR057670">
    <property type="entry name" value="SH3_retrovirus"/>
</dbReference>
<dbReference type="GO" id="GO:0003887">
    <property type="term" value="F:DNA-directed DNA polymerase activity"/>
    <property type="evidence" value="ECO:0007669"/>
    <property type="project" value="UniProtKB-KW"/>
</dbReference>
<evidence type="ECO:0000256" key="2">
    <source>
        <dbReference type="ARBA" id="ARBA00022612"/>
    </source>
</evidence>
<gene>
    <name evidence="22" type="ORF">TKK_015392</name>
</gene>
<keyword evidence="14" id="KW-0239">DNA-directed DNA polymerase</keyword>
<dbReference type="InterPro" id="IPR025724">
    <property type="entry name" value="GAG-pre-integrase_dom"/>
</dbReference>
<keyword evidence="5" id="KW-0479">Metal-binding</keyword>
<organism evidence="22 23">
    <name type="scientific">Trichogramma kaykai</name>
    <dbReference type="NCBI Taxonomy" id="54128"/>
    <lineage>
        <taxon>Eukaryota</taxon>
        <taxon>Metazoa</taxon>
        <taxon>Ecdysozoa</taxon>
        <taxon>Arthropoda</taxon>
        <taxon>Hexapoda</taxon>
        <taxon>Insecta</taxon>
        <taxon>Pterygota</taxon>
        <taxon>Neoptera</taxon>
        <taxon>Endopterygota</taxon>
        <taxon>Hymenoptera</taxon>
        <taxon>Apocrita</taxon>
        <taxon>Proctotrupomorpha</taxon>
        <taxon>Chalcidoidea</taxon>
        <taxon>Trichogrammatidae</taxon>
        <taxon>Trichogramma</taxon>
    </lineage>
</organism>
<dbReference type="InterPro" id="IPR012337">
    <property type="entry name" value="RNaseH-like_sf"/>
</dbReference>
<evidence type="ECO:0000256" key="9">
    <source>
        <dbReference type="ARBA" id="ARBA00022801"/>
    </source>
</evidence>
<keyword evidence="13" id="KW-0695">RNA-directed DNA polymerase</keyword>
<dbReference type="Pfam" id="PF25597">
    <property type="entry name" value="SH3_retrovirus"/>
    <property type="match status" value="1"/>
</dbReference>
<dbReference type="PROSITE" id="PS50158">
    <property type="entry name" value="ZF_CCHC"/>
    <property type="match status" value="1"/>
</dbReference>
<evidence type="ECO:0000256" key="15">
    <source>
        <dbReference type="ARBA" id="ARBA00023113"/>
    </source>
</evidence>
<dbReference type="Pfam" id="PF00665">
    <property type="entry name" value="rve"/>
    <property type="match status" value="1"/>
</dbReference>
<keyword evidence="3" id="KW-0645">Protease</keyword>
<dbReference type="InterPro" id="IPR036397">
    <property type="entry name" value="RNaseH_sf"/>
</dbReference>
<dbReference type="GO" id="GO:0006310">
    <property type="term" value="P:DNA recombination"/>
    <property type="evidence" value="ECO:0007669"/>
    <property type="project" value="UniProtKB-KW"/>
</dbReference>
<keyword evidence="23" id="KW-1185">Reference proteome</keyword>
<dbReference type="Pfam" id="PF07727">
    <property type="entry name" value="RVT_2"/>
    <property type="match status" value="1"/>
</dbReference>
<dbReference type="GO" id="GO:0042575">
    <property type="term" value="C:DNA polymerase complex"/>
    <property type="evidence" value="ECO:0007669"/>
    <property type="project" value="UniProtKB-ARBA"/>
</dbReference>
<dbReference type="SUPFAM" id="SSF53098">
    <property type="entry name" value="Ribonuclease H-like"/>
    <property type="match status" value="1"/>
</dbReference>
<evidence type="ECO:0000259" key="20">
    <source>
        <dbReference type="PROSITE" id="PS50158"/>
    </source>
</evidence>
<dbReference type="SMART" id="SM00343">
    <property type="entry name" value="ZnF_C2HC"/>
    <property type="match status" value="2"/>
</dbReference>
<protein>
    <submittedName>
        <fullName evidence="22">Uncharacterized protein</fullName>
    </submittedName>
</protein>
<dbReference type="InterPro" id="IPR036875">
    <property type="entry name" value="Znf_CCHC_sf"/>
</dbReference>
<evidence type="ECO:0000256" key="4">
    <source>
        <dbReference type="ARBA" id="ARBA00022722"/>
    </source>
</evidence>
<dbReference type="GO" id="GO:0008270">
    <property type="term" value="F:zinc ion binding"/>
    <property type="evidence" value="ECO:0007669"/>
    <property type="project" value="UniProtKB-KW"/>
</dbReference>
<evidence type="ECO:0000256" key="19">
    <source>
        <dbReference type="SAM" id="MobiDB-lite"/>
    </source>
</evidence>
<dbReference type="GO" id="GO:0015074">
    <property type="term" value="P:DNA integration"/>
    <property type="evidence" value="ECO:0007669"/>
    <property type="project" value="UniProtKB-KW"/>
</dbReference>
<evidence type="ECO:0000256" key="17">
    <source>
        <dbReference type="ARBA" id="ARBA00023268"/>
    </source>
</evidence>
<dbReference type="InterPro" id="IPR013103">
    <property type="entry name" value="RVT_2"/>
</dbReference>
<evidence type="ECO:0000256" key="12">
    <source>
        <dbReference type="ARBA" id="ARBA00022908"/>
    </source>
</evidence>
<dbReference type="InterPro" id="IPR001584">
    <property type="entry name" value="Integrase_cat-core"/>
</dbReference>
<evidence type="ECO:0000256" key="11">
    <source>
        <dbReference type="ARBA" id="ARBA00022842"/>
    </source>
</evidence>
<feature type="domain" description="CCHC-type" evidence="20">
    <location>
        <begin position="201"/>
        <end position="215"/>
    </location>
</feature>
<keyword evidence="9" id="KW-0378">Hydrolase</keyword>
<evidence type="ECO:0000256" key="14">
    <source>
        <dbReference type="ARBA" id="ARBA00022932"/>
    </source>
</evidence>
<evidence type="ECO:0000256" key="1">
    <source>
        <dbReference type="ARBA" id="ARBA00002180"/>
    </source>
</evidence>
<evidence type="ECO:0000313" key="22">
    <source>
        <dbReference type="EMBL" id="KAL3389120.1"/>
    </source>
</evidence>
<dbReference type="SUPFAM" id="SSF57756">
    <property type="entry name" value="Retrovirus zinc finger-like domains"/>
    <property type="match status" value="1"/>
</dbReference>
<comment type="function">
    <text evidence="1">The aspartyl protease (PR) mediates the proteolytic cleavages of the Gag and Gag-Pol polyproteins after assembly of the VLP.</text>
</comment>
<dbReference type="Gene3D" id="3.30.420.10">
    <property type="entry name" value="Ribonuclease H-like superfamily/Ribonuclease H"/>
    <property type="match status" value="1"/>
</dbReference>
<evidence type="ECO:0000256" key="3">
    <source>
        <dbReference type="ARBA" id="ARBA00022670"/>
    </source>
</evidence>
<keyword evidence="4" id="KW-0540">Nuclease</keyword>
<evidence type="ECO:0000256" key="7">
    <source>
        <dbReference type="ARBA" id="ARBA00022750"/>
    </source>
</evidence>
<dbReference type="GO" id="GO:0004519">
    <property type="term" value="F:endonuclease activity"/>
    <property type="evidence" value="ECO:0007669"/>
    <property type="project" value="UniProtKB-KW"/>
</dbReference>
<dbReference type="Pfam" id="PF13976">
    <property type="entry name" value="gag_pre-integrs"/>
    <property type="match status" value="1"/>
</dbReference>
<evidence type="ECO:0000256" key="6">
    <source>
        <dbReference type="ARBA" id="ARBA00022741"/>
    </source>
</evidence>
<keyword evidence="12" id="KW-0229">DNA integration</keyword>
<sequence length="1444" mass="165784">MSPKTQIDLWLDLLKSELRTHNLVEFIDKNDFPNLSSDEIKNNKQIVRDIITNRLDPLYHKRVLNIVEPTELIEKLKEMKRIESNITATSIRERLYCLRRSPKESAIEFIDRFETLINEYDKGHKESMSDEEKASIFHHTLGETCPELNSACLVASRTGAEMSYEEMKNSLLQIEASKNKRKEKTPKVNAASVPPIEKIVCYRCTKVGHYASSCPLVPQNLWFCYGCNEVKRHNSKNCPNQCQEYVSNNSNSNNKNNTKSKFMRGAGRGRGRSSFRGKRFTPYSKRPKAQRAGESNKIHDNDKDNLIFFADSGATEHIVKEREILENFVEKNLGEIKSANKNKSANIKIDGMGNLTFYSENNKEIILWNILAAEGIADNLLSLRKFTDAGFGIFLDNKELRIFNKKTGEIHIRGVYREPNWIVTIDLSDSSEPNTKRYDFSARLVDTEYIQASEDSQSSELGREDFGKAESDISLKRKITDLNTGIPDEEIENLSWNFPKTPKRDPDSVGMLWHRRLGHTSRDYLIKLQKECDLLSKAKFGEEISDCDICIRAKMEKLPFKNNRTRSDRPLHTIHADTMGPIKPSSFPGSNRYVIVLIDDFSRYARVYSISNKTESGDCLEEFLKHTRNLRGKNEKVCYLRTDNGTEFTGGKFAEIINSEKITFDFAPPQTPQLNGTSERFNKTIQNKICALMLDSGLPDSMWSLAAEAATHIYNRTPHKSNGFKTPISLMNPNVKTNIDQIKRFGCVAYAKILTNTKKFGEKAATAILVGYKSNGFLLWQPNHNRFIISRHVRFNEKITYGDTKEKTIIREPNEIEVEEKREENNVQSEETETTTNVPSPKPTSKRKIENPTRVLPKRAAKSNPKKDPNFVYQMSIKAGDDESNEMHIYQSIAEVYKDPTTYKQAMKSDESVSWQRAIDEELLSMKENQVWDIVERPQRENIIDSRWVFKRKVSPHNEKNYKARLVVRGFKDNNDYELRETYAPVSRMPVIRSVLAIINKRDFEAIQLDVKTAFLNGTLENEIYMDIPDGISSDRDFREKHVCKLNKALYGLKVSPKRWNEKFSEVATELGLENDINEPCLYTWVSQEKVVVLVLYVDDIILASNCHDKLTEIRDNLCRKFKMKDLGEPKMYLGMEIERDREQRKIVLKQSEYIQRILERFDMAESKPQDSPMVTRQVKKLELKNPKKVKEMSQPFTGPYREVIGSLLYLAGVTRPDIAYAVNLLSRRQVAPTVGDFQEVKRILRYLRGTTNEGLVYRANESDMEVFTDSSFGDCESSKATSGYIIRIFGDTVAWRSKKQSVVNTSTCGAEYYATSEACQEIISLDKALRDIVGRTFFPVTVRCDNRSAKSCTEMEGSHKLKCFDLPTHEIQSVIEERARTGIKVPISMTHGDFIKQCVKENRVKVTWVASKDNLADIMTKPLPSPTHKALKIKINNKENTDT</sequence>
<keyword evidence="14" id="KW-0808">Transferase</keyword>
<dbReference type="SUPFAM" id="SSF56672">
    <property type="entry name" value="DNA/RNA polymerases"/>
    <property type="match status" value="1"/>
</dbReference>
<keyword evidence="8" id="KW-0255">Endonuclease</keyword>
<keyword evidence="17" id="KW-0511">Multifunctional enzyme</keyword>
<feature type="domain" description="Integrase catalytic" evidence="21">
    <location>
        <begin position="566"/>
        <end position="735"/>
    </location>
</feature>
<comment type="caution">
    <text evidence="22">The sequence shown here is derived from an EMBL/GenBank/DDBJ whole genome shotgun (WGS) entry which is preliminary data.</text>
</comment>
<keyword evidence="2" id="KW-1188">Viral release from host cell</keyword>
<feature type="compositionally biased region" description="Low complexity" evidence="19">
    <location>
        <begin position="247"/>
        <end position="260"/>
    </location>
</feature>
<dbReference type="GO" id="GO:0006508">
    <property type="term" value="P:proteolysis"/>
    <property type="evidence" value="ECO:0007669"/>
    <property type="project" value="UniProtKB-KW"/>
</dbReference>
<keyword evidence="15" id="KW-0917">Virion maturation</keyword>
<dbReference type="PROSITE" id="PS50994">
    <property type="entry name" value="INTEGRASE"/>
    <property type="match status" value="1"/>
</dbReference>
<evidence type="ECO:0000256" key="8">
    <source>
        <dbReference type="ARBA" id="ARBA00022759"/>
    </source>
</evidence>
<keyword evidence="16" id="KW-0233">DNA recombination</keyword>
<evidence type="ECO:0000256" key="16">
    <source>
        <dbReference type="ARBA" id="ARBA00023172"/>
    </source>
</evidence>
<reference evidence="22 23" key="1">
    <citation type="journal article" date="2024" name="bioRxiv">
        <title>A reference genome for Trichogramma kaykai: A tiny desert-dwelling parasitoid wasp with competing sex-ratio distorters.</title>
        <authorList>
            <person name="Culotta J."/>
            <person name="Lindsey A.R."/>
        </authorList>
    </citation>
    <scope>NUCLEOTIDE SEQUENCE [LARGE SCALE GENOMIC DNA]</scope>
    <source>
        <strain evidence="22 23">KSX58</strain>
    </source>
</reference>
<dbReference type="GO" id="GO:0003964">
    <property type="term" value="F:RNA-directed DNA polymerase activity"/>
    <property type="evidence" value="ECO:0007669"/>
    <property type="project" value="UniProtKB-KW"/>
</dbReference>
<dbReference type="Pfam" id="PF22936">
    <property type="entry name" value="Pol_BBD"/>
    <property type="match status" value="1"/>
</dbReference>
<feature type="compositionally biased region" description="Basic and acidic residues" evidence="19">
    <location>
        <begin position="815"/>
        <end position="825"/>
    </location>
</feature>
<dbReference type="GO" id="GO:0005524">
    <property type="term" value="F:ATP binding"/>
    <property type="evidence" value="ECO:0007669"/>
    <property type="project" value="UniProtKB-KW"/>
</dbReference>
<dbReference type="EMBL" id="JBJJXI010000123">
    <property type="protein sequence ID" value="KAL3389120.1"/>
    <property type="molecule type" value="Genomic_DNA"/>
</dbReference>
<evidence type="ECO:0000256" key="18">
    <source>
        <dbReference type="PROSITE-ProRule" id="PRU00047"/>
    </source>
</evidence>
<proteinExistence type="predicted"/>
<dbReference type="PANTHER" id="PTHR42648">
    <property type="entry name" value="TRANSPOSASE, PUTATIVE-RELATED"/>
    <property type="match status" value="1"/>
</dbReference>
<accession>A0ABD2W7R1</accession>
<name>A0ABD2W7R1_9HYME</name>
<dbReference type="Gene3D" id="4.10.60.10">
    <property type="entry name" value="Zinc finger, CCHC-type"/>
    <property type="match status" value="1"/>
</dbReference>
<keyword evidence="18" id="KW-0863">Zinc-finger</keyword>
<dbReference type="InterPro" id="IPR001878">
    <property type="entry name" value="Znf_CCHC"/>
</dbReference>
<dbReference type="CDD" id="cd09272">
    <property type="entry name" value="RNase_HI_RT_Ty1"/>
    <property type="match status" value="1"/>
</dbReference>
<evidence type="ECO:0000256" key="5">
    <source>
        <dbReference type="ARBA" id="ARBA00022723"/>
    </source>
</evidence>
<evidence type="ECO:0000259" key="21">
    <source>
        <dbReference type="PROSITE" id="PS50994"/>
    </source>
</evidence>
<dbReference type="Proteomes" id="UP001627154">
    <property type="component" value="Unassembled WGS sequence"/>
</dbReference>
<feature type="compositionally biased region" description="Basic residues" evidence="19">
    <location>
        <begin position="267"/>
        <end position="289"/>
    </location>
</feature>
<keyword evidence="14" id="KW-0548">Nucleotidyltransferase</keyword>
<keyword evidence="7" id="KW-0064">Aspartyl protease</keyword>
<keyword evidence="6" id="KW-0547">Nucleotide-binding</keyword>
<keyword evidence="10" id="KW-0067">ATP-binding</keyword>
<evidence type="ECO:0000313" key="23">
    <source>
        <dbReference type="Proteomes" id="UP001627154"/>
    </source>
</evidence>
<dbReference type="InterPro" id="IPR043502">
    <property type="entry name" value="DNA/RNA_pol_sf"/>
</dbReference>
<dbReference type="InterPro" id="IPR039537">
    <property type="entry name" value="Retrotran_Ty1/copia-like"/>
</dbReference>
<evidence type="ECO:0000256" key="13">
    <source>
        <dbReference type="ARBA" id="ARBA00022918"/>
    </source>
</evidence>
<feature type="region of interest" description="Disordered" evidence="19">
    <location>
        <begin position="247"/>
        <end position="297"/>
    </location>
</feature>
<dbReference type="GO" id="GO:0004190">
    <property type="term" value="F:aspartic-type endopeptidase activity"/>
    <property type="evidence" value="ECO:0007669"/>
    <property type="project" value="UniProtKB-KW"/>
</dbReference>
<feature type="region of interest" description="Disordered" evidence="19">
    <location>
        <begin position="815"/>
        <end position="851"/>
    </location>
</feature>
<dbReference type="InterPro" id="IPR054722">
    <property type="entry name" value="PolX-like_BBD"/>
</dbReference>
<evidence type="ECO:0000256" key="10">
    <source>
        <dbReference type="ARBA" id="ARBA00022840"/>
    </source>
</evidence>
<dbReference type="PANTHER" id="PTHR42648:SF11">
    <property type="entry name" value="TRANSPOSON TY4-P GAG-POL POLYPROTEIN"/>
    <property type="match status" value="1"/>
</dbReference>